<gene>
    <name evidence="1" type="ORF">MSG28_013025</name>
</gene>
<evidence type="ECO:0000313" key="2">
    <source>
        <dbReference type="Proteomes" id="UP001064048"/>
    </source>
</evidence>
<dbReference type="EMBL" id="CM046123">
    <property type="protein sequence ID" value="KAI8439178.1"/>
    <property type="molecule type" value="Genomic_DNA"/>
</dbReference>
<proteinExistence type="predicted"/>
<keyword evidence="2" id="KW-1185">Reference proteome</keyword>
<accession>A0ACC0KSB7</accession>
<dbReference type="Proteomes" id="UP001064048">
    <property type="component" value="Chromosome 23"/>
</dbReference>
<name>A0ACC0KSB7_CHOFU</name>
<protein>
    <submittedName>
        <fullName evidence="1">Uncharacterized protein</fullName>
    </submittedName>
</protein>
<reference evidence="1 2" key="1">
    <citation type="journal article" date="2022" name="Genome Biol. Evol.">
        <title>The Spruce Budworm Genome: Reconstructing the Evolutionary History of Antifreeze Proteins.</title>
        <authorList>
            <person name="Beliveau C."/>
            <person name="Gagne P."/>
            <person name="Picq S."/>
            <person name="Vernygora O."/>
            <person name="Keeling C.I."/>
            <person name="Pinkney K."/>
            <person name="Doucet D."/>
            <person name="Wen F."/>
            <person name="Johnston J.S."/>
            <person name="Maaroufi H."/>
            <person name="Boyle B."/>
            <person name="Laroche J."/>
            <person name="Dewar K."/>
            <person name="Juretic N."/>
            <person name="Blackburn G."/>
            <person name="Nisole A."/>
            <person name="Brunet B."/>
            <person name="Brandao M."/>
            <person name="Lumley L."/>
            <person name="Duan J."/>
            <person name="Quan G."/>
            <person name="Lucarotti C.J."/>
            <person name="Roe A.D."/>
            <person name="Sperling F.A.H."/>
            <person name="Levesque R.C."/>
            <person name="Cusson M."/>
        </authorList>
    </citation>
    <scope>NUCLEOTIDE SEQUENCE [LARGE SCALE GENOMIC DNA]</scope>
    <source>
        <strain evidence="1">Glfc:IPQL:Cfum</strain>
    </source>
</reference>
<organism evidence="1 2">
    <name type="scientific">Choristoneura fumiferana</name>
    <name type="common">Spruce budworm moth</name>
    <name type="synonym">Archips fumiferana</name>
    <dbReference type="NCBI Taxonomy" id="7141"/>
    <lineage>
        <taxon>Eukaryota</taxon>
        <taxon>Metazoa</taxon>
        <taxon>Ecdysozoa</taxon>
        <taxon>Arthropoda</taxon>
        <taxon>Hexapoda</taxon>
        <taxon>Insecta</taxon>
        <taxon>Pterygota</taxon>
        <taxon>Neoptera</taxon>
        <taxon>Endopterygota</taxon>
        <taxon>Lepidoptera</taxon>
        <taxon>Glossata</taxon>
        <taxon>Ditrysia</taxon>
        <taxon>Tortricoidea</taxon>
        <taxon>Tortricidae</taxon>
        <taxon>Tortricinae</taxon>
        <taxon>Choristoneura</taxon>
    </lineage>
</organism>
<comment type="caution">
    <text evidence="1">The sequence shown here is derived from an EMBL/GenBank/DDBJ whole genome shotgun (WGS) entry which is preliminary data.</text>
</comment>
<evidence type="ECO:0000313" key="1">
    <source>
        <dbReference type="EMBL" id="KAI8439178.1"/>
    </source>
</evidence>
<sequence length="1417" mass="157714">MTLNNNPPYNRVTSKLFGKKNKKNKRYVKLKAGTYSGRERANTAMDNDVTPVYLAAQEGHLAVLKYLVLEAGGRLDARARDGMLPIHAAAQTGCLDCVKWMIVERGVDPNARDGDGATPLHFAASRGHLSTVRWLLRHGARLHLDRHGKSPINDAAENHHLDCLNVLVAAGAAGADSKQLANYKAVHSCACTPGDARCALPNCVNANGTRSPFYLHAPERERRGSVQERRGSLPSTPIGSISSDRSGPADGLYVNPMQRTSTTVTHHSSEEESSACSASDADASNASGWYLHNATPTSNAPAALYQRVRDLFHTRSPGPRVPAEGQEAPVITVKAEVHGSEATTVPEQSDSDSGAEATRRDHHYEDIYMPKQDHQRRRSSSRDSGSHSRPGSAALVVDYTPKDSTDNISKAYEEVSPAPEAHVKSTIATKLAALTHKAQNFASRLSSAAGSRRASVTEETTVVQASASSGVSSGGSSGDEAPPPPPPPPRPRPPPQVLEEPALRPSELRGRLATRRGSAASADDERPRGLNLVNKQAALPFVPPAFPHNAPDRLIKPSEYLKTITAPCKRDDAAAEARPPPPPPVLSDNVPPPPPPAPPSVTASQPLAVISSAELSAVRLRAPAAKTLSAPPPARSVSLQCLPSADYKSAKIDLIEELKMSKDITGIKKLKVERARRESLQDKETFTEFTKRFTAENFVDQVPERDAAGNVIPAWKRQMLARRAAEKARRDLERELAGEAERRRAAAVPAWKRQLLARREEAENRLRQTLYTPKVEEPNGITNGEWRAYPSGTQRAVSIDNISLCYDTPAQPMRAPSEAKLTTEHCNGHTNGKHEEDEVDAKIIPWRAQLLIILTANIFIAVRITNADQIAHNRLSDSALLSNILEKLMGPYVKSFQVALQDNLTKINKDSTIEKEIEKKIDKLKLVLDENSGKEPLEHDSEDDTGDTKIIEFSPLTNKNILRDKHSDPEPVKNHFKKYKKLQQKVKEVLEKEMISDKAKSLVATTLDELINELMSSQCTWRNRAEKVKGRNQDNSLQINRNAMIVSWKKKWEELIDRYSLATRNKDADGSDYKEVFLFLLRLREFFFEIHNELNTLNGQYKVKCQLVDKNNKSVDTAKKFKVVNEGNSLRQSPKRDDLCEYVKICSAELKSFLTDYYINIMETVDTVFKNYGEMYIRDANTASSKDKRSFVSLIKVVNKAVDGKIRKMFNQEIDKLVLDVYNSTKAKVSAIKKCVKITAVQVQTLTADVLKEQLKPLDAKMRLTVKKDITTTIGIEIDNLENIFRNKMCTMFQTCNGNITRRFFMPMQRDDFDKNSVFVKLDLDFNDLEPSRRIAGIPKVKREEKKHATGYNRYQASNSMSTFDPERYLMNYTVTRTTFYIPLRKGTTISKTKEYTEISAKTENVKTTVGKEKIIQ</sequence>